<evidence type="ECO:0000256" key="1">
    <source>
        <dbReference type="SAM" id="MobiDB-lite"/>
    </source>
</evidence>
<protein>
    <submittedName>
        <fullName evidence="2">Uncharacterized protein</fullName>
    </submittedName>
</protein>
<feature type="compositionally biased region" description="Low complexity" evidence="1">
    <location>
        <begin position="14"/>
        <end position="26"/>
    </location>
</feature>
<feature type="compositionally biased region" description="Pro residues" evidence="1">
    <location>
        <begin position="1"/>
        <end position="13"/>
    </location>
</feature>
<dbReference type="Proteomes" id="UP000324222">
    <property type="component" value="Unassembled WGS sequence"/>
</dbReference>
<evidence type="ECO:0000313" key="3">
    <source>
        <dbReference type="Proteomes" id="UP000324222"/>
    </source>
</evidence>
<reference evidence="2 3" key="1">
    <citation type="submission" date="2019-05" db="EMBL/GenBank/DDBJ databases">
        <title>Another draft genome of Portunus trituberculatus and its Hox gene families provides insights of decapod evolution.</title>
        <authorList>
            <person name="Jeong J.-H."/>
            <person name="Song I."/>
            <person name="Kim S."/>
            <person name="Choi T."/>
            <person name="Kim D."/>
            <person name="Ryu S."/>
            <person name="Kim W."/>
        </authorList>
    </citation>
    <scope>NUCLEOTIDE SEQUENCE [LARGE SCALE GENOMIC DNA]</scope>
    <source>
        <tissue evidence="2">Muscle</tissue>
    </source>
</reference>
<gene>
    <name evidence="2" type="ORF">E2C01_073719</name>
</gene>
<accession>A0A5B7IEM0</accession>
<sequence>MTPSPPRHAPPPSTSSMSRPRPALPRLSPPPFPGVHYRSFLYVSLFEVPESSSDRGIRALAGVRGGGAGWQEVQRREGIASGSESGETVKEFWKMRTARRRIERTWHGRRWGDREQGRN</sequence>
<organism evidence="2 3">
    <name type="scientific">Portunus trituberculatus</name>
    <name type="common">Swimming crab</name>
    <name type="synonym">Neptunus trituberculatus</name>
    <dbReference type="NCBI Taxonomy" id="210409"/>
    <lineage>
        <taxon>Eukaryota</taxon>
        <taxon>Metazoa</taxon>
        <taxon>Ecdysozoa</taxon>
        <taxon>Arthropoda</taxon>
        <taxon>Crustacea</taxon>
        <taxon>Multicrustacea</taxon>
        <taxon>Malacostraca</taxon>
        <taxon>Eumalacostraca</taxon>
        <taxon>Eucarida</taxon>
        <taxon>Decapoda</taxon>
        <taxon>Pleocyemata</taxon>
        <taxon>Brachyura</taxon>
        <taxon>Eubrachyura</taxon>
        <taxon>Portunoidea</taxon>
        <taxon>Portunidae</taxon>
        <taxon>Portuninae</taxon>
        <taxon>Portunus</taxon>
    </lineage>
</organism>
<keyword evidence="3" id="KW-1185">Reference proteome</keyword>
<name>A0A5B7IEM0_PORTR</name>
<dbReference type="EMBL" id="VSRR010050501">
    <property type="protein sequence ID" value="MPC79204.1"/>
    <property type="molecule type" value="Genomic_DNA"/>
</dbReference>
<feature type="region of interest" description="Disordered" evidence="1">
    <location>
        <begin position="1"/>
        <end position="30"/>
    </location>
</feature>
<comment type="caution">
    <text evidence="2">The sequence shown here is derived from an EMBL/GenBank/DDBJ whole genome shotgun (WGS) entry which is preliminary data.</text>
</comment>
<proteinExistence type="predicted"/>
<dbReference type="AlphaFoldDB" id="A0A5B7IEM0"/>
<evidence type="ECO:0000313" key="2">
    <source>
        <dbReference type="EMBL" id="MPC79204.1"/>
    </source>
</evidence>